<proteinExistence type="predicted"/>
<dbReference type="RefSeq" id="WP_350258540.1">
    <property type="nucleotide sequence ID" value="NZ_CP138335.1"/>
</dbReference>
<dbReference type="KEGG" id="sapp:SAC06_01945"/>
<evidence type="ECO:0000313" key="2">
    <source>
        <dbReference type="EMBL" id="XBW08341.1"/>
    </source>
</evidence>
<organism evidence="2">
    <name type="scientific">Scrofimicrobium appendicitidis</name>
    <dbReference type="NCBI Taxonomy" id="3079930"/>
    <lineage>
        <taxon>Bacteria</taxon>
        <taxon>Bacillati</taxon>
        <taxon>Actinomycetota</taxon>
        <taxon>Actinomycetes</taxon>
        <taxon>Actinomycetales</taxon>
        <taxon>Actinomycetaceae</taxon>
        <taxon>Scrofimicrobium</taxon>
    </lineage>
</organism>
<dbReference type="EMBL" id="CP138335">
    <property type="protein sequence ID" value="XBW08341.1"/>
    <property type="molecule type" value="Genomic_DNA"/>
</dbReference>
<protein>
    <submittedName>
        <fullName evidence="2">DUF1801 domain-containing protein</fullName>
    </submittedName>
</protein>
<sequence length="138" mass="15175">MPESVAEFVAQVVPAKRQRDAHTLLELYGRISGEQPELYGTIIGFGHYHYQYASGREGDAPAGAFAPRKAATSIYLPDGIGAHRALLDQLGPHREGVGCLYLTDLEQVDLAILEQIITRSYATLSADTYRLRARDGEE</sequence>
<gene>
    <name evidence="2" type="ORF">SAC06_01945</name>
</gene>
<dbReference type="InterPro" id="IPR014922">
    <property type="entry name" value="YdhG-like"/>
</dbReference>
<name>A0AAU7V9K5_9ACTO</name>
<feature type="domain" description="YdhG-like" evidence="1">
    <location>
        <begin position="41"/>
        <end position="119"/>
    </location>
</feature>
<evidence type="ECO:0000259" key="1">
    <source>
        <dbReference type="Pfam" id="PF08818"/>
    </source>
</evidence>
<dbReference type="AlphaFoldDB" id="A0AAU7V9K5"/>
<reference evidence="2" key="1">
    <citation type="submission" date="2023-11" db="EMBL/GenBank/DDBJ databases">
        <title>Scrofimicrobium hongkongense sp. nov., isolated from a patient with peritonitis.</title>
        <authorList>
            <person name="Lao H.Y."/>
            <person name="Wong A.Y.P."/>
            <person name="Ng T.L."/>
            <person name="Wong R.Y.L."/>
            <person name="Yau M.C.Y."/>
            <person name="Lam J.Y.W."/>
            <person name="Siu G.K.H."/>
        </authorList>
    </citation>
    <scope>NUCLEOTIDE SEQUENCE</scope>
    <source>
        <strain evidence="2">R131</strain>
    </source>
</reference>
<accession>A0AAU7V9K5</accession>
<dbReference type="Pfam" id="PF08818">
    <property type="entry name" value="DUF1801"/>
    <property type="match status" value="1"/>
</dbReference>